<dbReference type="Pfam" id="PF13414">
    <property type="entry name" value="TPR_11"/>
    <property type="match status" value="1"/>
</dbReference>
<dbReference type="InterPro" id="IPR011990">
    <property type="entry name" value="TPR-like_helical_dom_sf"/>
</dbReference>
<dbReference type="Gene3D" id="1.25.40.10">
    <property type="entry name" value="Tetratricopeptide repeat domain"/>
    <property type="match status" value="1"/>
</dbReference>
<organism evidence="3 4">
    <name type="scientific">Pseudaquabacterium inlustre</name>
    <dbReference type="NCBI Taxonomy" id="2984192"/>
    <lineage>
        <taxon>Bacteria</taxon>
        <taxon>Pseudomonadati</taxon>
        <taxon>Pseudomonadota</taxon>
        <taxon>Betaproteobacteria</taxon>
        <taxon>Burkholderiales</taxon>
        <taxon>Sphaerotilaceae</taxon>
        <taxon>Pseudaquabacterium</taxon>
    </lineage>
</organism>
<dbReference type="PROSITE" id="PS50005">
    <property type="entry name" value="TPR"/>
    <property type="match status" value="2"/>
</dbReference>
<gene>
    <name evidence="3" type="primary">pilW</name>
    <name evidence="3" type="ORF">AACH10_09880</name>
</gene>
<dbReference type="Proteomes" id="UP001365405">
    <property type="component" value="Unassembled WGS sequence"/>
</dbReference>
<comment type="caution">
    <text evidence="3">The sequence shown here is derived from an EMBL/GenBank/DDBJ whole genome shotgun (WGS) entry which is preliminary data.</text>
</comment>
<dbReference type="RefSeq" id="WP_341410220.1">
    <property type="nucleotide sequence ID" value="NZ_JBBUTH010000004.1"/>
</dbReference>
<dbReference type="SMART" id="SM00028">
    <property type="entry name" value="TPR"/>
    <property type="match status" value="4"/>
</dbReference>
<dbReference type="EMBL" id="JBBUTH010000004">
    <property type="protein sequence ID" value="MEK8050547.1"/>
    <property type="molecule type" value="Genomic_DNA"/>
</dbReference>
<reference evidence="3 4" key="1">
    <citation type="submission" date="2024-04" db="EMBL/GenBank/DDBJ databases">
        <title>Novel species of the genus Ideonella isolated from streams.</title>
        <authorList>
            <person name="Lu H."/>
        </authorList>
    </citation>
    <scope>NUCLEOTIDE SEQUENCE [LARGE SCALE GENOMIC DNA]</scope>
    <source>
        <strain evidence="3 4">DXS22W</strain>
    </source>
</reference>
<feature type="region of interest" description="Disordered" evidence="2">
    <location>
        <begin position="238"/>
        <end position="269"/>
    </location>
</feature>
<dbReference type="PANTHER" id="PTHR12558:SF13">
    <property type="entry name" value="CELL DIVISION CYCLE PROTEIN 27 HOMOLOG"/>
    <property type="match status" value="1"/>
</dbReference>
<keyword evidence="1" id="KW-0802">TPR repeat</keyword>
<evidence type="ECO:0000313" key="4">
    <source>
        <dbReference type="Proteomes" id="UP001365405"/>
    </source>
</evidence>
<protein>
    <submittedName>
        <fullName evidence="3">Type IV pilus biogenesis/stability protein PilW</fullName>
    </submittedName>
</protein>
<feature type="repeat" description="TPR" evidence="1">
    <location>
        <begin position="50"/>
        <end position="83"/>
    </location>
</feature>
<keyword evidence="4" id="KW-1185">Reference proteome</keyword>
<accession>A0ABU9CFA9</accession>
<feature type="repeat" description="TPR" evidence="1">
    <location>
        <begin position="84"/>
        <end position="117"/>
    </location>
</feature>
<evidence type="ECO:0000256" key="2">
    <source>
        <dbReference type="SAM" id="MobiDB-lite"/>
    </source>
</evidence>
<name>A0ABU9CFA9_9BURK</name>
<dbReference type="SUPFAM" id="SSF48452">
    <property type="entry name" value="TPR-like"/>
    <property type="match status" value="1"/>
</dbReference>
<feature type="compositionally biased region" description="Basic and acidic residues" evidence="2">
    <location>
        <begin position="238"/>
        <end position="250"/>
    </location>
</feature>
<dbReference type="PANTHER" id="PTHR12558">
    <property type="entry name" value="CELL DIVISION CYCLE 16,23,27"/>
    <property type="match status" value="1"/>
</dbReference>
<dbReference type="InterPro" id="IPR019734">
    <property type="entry name" value="TPR_rpt"/>
</dbReference>
<evidence type="ECO:0000256" key="1">
    <source>
        <dbReference type="PROSITE-ProRule" id="PRU00339"/>
    </source>
</evidence>
<dbReference type="PROSITE" id="PS51257">
    <property type="entry name" value="PROKAR_LIPOPROTEIN"/>
    <property type="match status" value="1"/>
</dbReference>
<dbReference type="InterPro" id="IPR013360">
    <property type="entry name" value="Pilus_4_PilW"/>
</dbReference>
<proteinExistence type="predicted"/>
<evidence type="ECO:0000313" key="3">
    <source>
        <dbReference type="EMBL" id="MEK8050547.1"/>
    </source>
</evidence>
<dbReference type="NCBIfam" id="TIGR02521">
    <property type="entry name" value="type_IV_pilW"/>
    <property type="match status" value="1"/>
</dbReference>
<sequence>MRCLTRRGSPLAVLAALLLGGCAGGPQSLPADEPRAIATASDQTDLDRRARVRLELAGAYFSRGQLDTALDEVKQALAINPQSADAYGLRALIYAAMAEDRLAEDSYRRALQISPRDGNLLHNQGWFYCERKRFGEAQVRFAEALAQPQYRDPGRTQLARGICYGREAKWLEAEGALMRAYELDPANPGVGINLAEVLYRRGDLERARFYIGRLNDNPATANAQTLWLAARIEHKAGREQPARRLGDQLRSRYPQSPEAALFERGQFDD</sequence>